<reference evidence="2 3" key="1">
    <citation type="journal article" date="2019" name="Int. J. Syst. Evol. Microbiol.">
        <title>The Global Catalogue of Microorganisms (GCM) 10K type strain sequencing project: providing services to taxonomists for standard genome sequencing and annotation.</title>
        <authorList>
            <consortium name="The Broad Institute Genomics Platform"/>
            <consortium name="The Broad Institute Genome Sequencing Center for Infectious Disease"/>
            <person name="Wu L."/>
            <person name="Ma J."/>
        </authorList>
    </citation>
    <scope>NUCLEOTIDE SEQUENCE [LARGE SCALE GENOMIC DNA]</scope>
    <source>
        <strain evidence="2 3">JCM 8736</strain>
    </source>
</reference>
<dbReference type="NCBIfam" id="NF041014">
    <property type="entry name" value="pilin_ComGG_2"/>
    <property type="match status" value="1"/>
</dbReference>
<name>A0ABN3Y4L9_9ENTE</name>
<accession>A0ABN3Y4L9</accession>
<keyword evidence="3" id="KW-1185">Reference proteome</keyword>
<feature type="transmembrane region" description="Helical" evidence="1">
    <location>
        <begin position="12"/>
        <end position="31"/>
    </location>
</feature>
<dbReference type="EMBL" id="BAAAXQ010000041">
    <property type="protein sequence ID" value="GAA3018338.1"/>
    <property type="molecule type" value="Genomic_DNA"/>
</dbReference>
<sequence length="121" mass="14266">MENGRSKKHEGGVLLTAVFTVVILSVLLLFLSENYRIQAQFTRRTREYYEIQIIKELFLTDYEALAEHERSKKGEVIYNQGTLSYEQKNDQLVFTINVGEQKRSFKEKIEKEAEKSTEKRQ</sequence>
<keyword evidence="1" id="KW-0812">Transmembrane</keyword>
<evidence type="ECO:0000313" key="3">
    <source>
        <dbReference type="Proteomes" id="UP001501577"/>
    </source>
</evidence>
<proteinExistence type="predicted"/>
<evidence type="ECO:0008006" key="4">
    <source>
        <dbReference type="Google" id="ProtNLM"/>
    </source>
</evidence>
<keyword evidence="1" id="KW-1133">Transmembrane helix</keyword>
<dbReference type="RefSeq" id="WP_068707368.1">
    <property type="nucleotide sequence ID" value="NZ_BAAAXQ010000041.1"/>
</dbReference>
<comment type="caution">
    <text evidence="2">The sequence shown here is derived from an EMBL/GenBank/DDBJ whole genome shotgun (WGS) entry which is preliminary data.</text>
</comment>
<dbReference type="InterPro" id="IPR047665">
    <property type="entry name" value="ComGG_streptococcus-type"/>
</dbReference>
<evidence type="ECO:0000313" key="2">
    <source>
        <dbReference type="EMBL" id="GAA3018338.1"/>
    </source>
</evidence>
<organism evidence="2 3">
    <name type="scientific">Tetragenococcus solitarius</name>
    <dbReference type="NCBI Taxonomy" id="71453"/>
    <lineage>
        <taxon>Bacteria</taxon>
        <taxon>Bacillati</taxon>
        <taxon>Bacillota</taxon>
        <taxon>Bacilli</taxon>
        <taxon>Lactobacillales</taxon>
        <taxon>Enterococcaceae</taxon>
        <taxon>Tetragenococcus</taxon>
    </lineage>
</organism>
<gene>
    <name evidence="2" type="ORF">GCM10019998_13500</name>
</gene>
<keyword evidence="1" id="KW-0472">Membrane</keyword>
<evidence type="ECO:0000256" key="1">
    <source>
        <dbReference type="SAM" id="Phobius"/>
    </source>
</evidence>
<dbReference type="Proteomes" id="UP001501577">
    <property type="component" value="Unassembled WGS sequence"/>
</dbReference>
<protein>
    <recommendedName>
        <fullName evidence="4">Competence protein ComGG</fullName>
    </recommendedName>
</protein>